<keyword evidence="2 7" id="KW-0732">Signal</keyword>
<keyword evidence="3" id="KW-0677">Repeat</keyword>
<evidence type="ECO:0000256" key="6">
    <source>
        <dbReference type="PROSITE-ProRule" id="PRU00803"/>
    </source>
</evidence>
<dbReference type="PRINTS" id="PR01185">
    <property type="entry name" value="INTEGRINA"/>
</dbReference>
<gene>
    <name evidence="9" type="primary">LOC116320255</name>
</gene>
<sequence length="950" mass="105160">MKSVWLICTVAVAISVCLAFNIDTTATRIFTTEQKDFFQNKVLQLLSDKNNGTLVTAPEQLGPEETCTSDLNLTHRCIIVPEISPADSPIPIRHFGLSISEDAMRSQITVCSPSAVHPHSGNSSLNKVCYKMKLDRGPSTQEQTNKSVEVVFLFDGSASMTEAEFNKNKDFIVEIMESHRDTPVTFAAVQFSYTVHKVFDFNDYDAGRALDKLMKEKHLKTLTMTHKALEFVLDEIFDNNATGASPDVTKVLILITDGDPSDTDRRGIIKRYDDKNITRLVVGVRAARLDKFRAIASEPKHRNAFKIENFDGLTGVLENLQEKIFTAQGCTAPLAEFSGFSAVFKKVCSTTAVSNCSDNSYLNIVCHQIPNLQQTSSSVVEERTNKAVEVVFLFDGSASLDEIEFNKNKDFIVEIMGSLRDTPVTFAAVQFSSTVHKVFDFNDYAAGRALDKLMKEKHLKSLTNTHRGLEFVLNEIFDNNATGASPDVTKVLILITDGDPSDTDRRGIIKRYDDKNITRLVVGIKDAKLDKFRAIASEPKHRNAFKIEDYDGLTGVLENLQEKIFTVEGCTAPLAEFSGFSAVFRKDSLIVGSVGSNSWRSFLHRPQERMQGYLGNSISIGKKNGVPLYFVGLPEFEQTGQVVFRHRCEQWTELQRIRGEQIGSYFGAELCSLDVDSDGSTDFLLVGAPQFHLPQVKKEGRVYIYSVSDETVLESNQDVTGPSMGRFGTTISSLPDLNGDGLRDVAVGAPLEDDKSGAVYIYHGNRQRGIVSTFSQRIMGKNIDHGLKFFGRAIFRDLGEDGLPGVVVESHGAAVVFRSKPVFNVLARLSFHPENFDTLSPDTNVALVKITACFEKVEATKSKVGPVSSALNITYILNVMGQASQSMFSQTLELRDENTCVSYSINRANYVADTSTPLRIRLNFLQPDSESESAVLSVDSEREAVLEIPI</sequence>
<dbReference type="InterPro" id="IPR028994">
    <property type="entry name" value="Integrin_alpha_N"/>
</dbReference>
<feature type="chain" id="PRO_5044046749" description="VWFA domain-containing protein" evidence="7">
    <location>
        <begin position="20"/>
        <end position="950"/>
    </location>
</feature>
<feature type="signal peptide" evidence="7">
    <location>
        <begin position="1"/>
        <end position="19"/>
    </location>
</feature>
<dbReference type="KEGG" id="oau:116320255"/>
<dbReference type="GO" id="GO:0007229">
    <property type="term" value="P:integrin-mediated signaling pathway"/>
    <property type="evidence" value="ECO:0007669"/>
    <property type="project" value="UniProtKB-KW"/>
</dbReference>
<dbReference type="GO" id="GO:0007160">
    <property type="term" value="P:cell-matrix adhesion"/>
    <property type="evidence" value="ECO:0007669"/>
    <property type="project" value="TreeGrafter"/>
</dbReference>
<evidence type="ECO:0000256" key="7">
    <source>
        <dbReference type="RuleBase" id="RU003762"/>
    </source>
</evidence>
<dbReference type="Pfam" id="PF01839">
    <property type="entry name" value="FG-GAP"/>
    <property type="match status" value="2"/>
</dbReference>
<dbReference type="SUPFAM" id="SSF53300">
    <property type="entry name" value="vWA-like"/>
    <property type="match status" value="2"/>
</dbReference>
<dbReference type="PROSITE" id="PS51470">
    <property type="entry name" value="FG_GAP"/>
    <property type="match status" value="2"/>
</dbReference>
<evidence type="ECO:0000256" key="5">
    <source>
        <dbReference type="ARBA" id="ARBA00023180"/>
    </source>
</evidence>
<reference evidence="9" key="2">
    <citation type="submission" date="2025-08" db="UniProtKB">
        <authorList>
            <consortium name="Ensembl"/>
        </authorList>
    </citation>
    <scope>IDENTIFICATION</scope>
</reference>
<comment type="subcellular location">
    <subcellularLocation>
        <location evidence="7">Membrane</location>
        <topology evidence="7">Single-pass type I membrane protein</topology>
    </subcellularLocation>
</comment>
<dbReference type="SUPFAM" id="SSF69318">
    <property type="entry name" value="Integrin alpha N-terminal domain"/>
    <property type="match status" value="1"/>
</dbReference>
<dbReference type="InterPro" id="IPR002035">
    <property type="entry name" value="VWF_A"/>
</dbReference>
<dbReference type="PRINTS" id="PR00453">
    <property type="entry name" value="VWFADOMAIN"/>
</dbReference>
<dbReference type="Gene3D" id="2.60.40.1460">
    <property type="entry name" value="Integrin domains. Chain A, domain 2"/>
    <property type="match status" value="1"/>
</dbReference>
<keyword evidence="7" id="KW-0401">Integrin</keyword>
<dbReference type="Proteomes" id="UP000472276">
    <property type="component" value="Unassembled WGS sequence"/>
</dbReference>
<evidence type="ECO:0000259" key="8">
    <source>
        <dbReference type="PROSITE" id="PS50234"/>
    </source>
</evidence>
<dbReference type="Gene3D" id="3.40.50.410">
    <property type="entry name" value="von Willebrand factor, type A domain"/>
    <property type="match status" value="2"/>
</dbReference>
<dbReference type="GeneID" id="116320255"/>
<feature type="domain" description="VWFA" evidence="8">
    <location>
        <begin position="149"/>
        <end position="324"/>
    </location>
</feature>
<evidence type="ECO:0000256" key="3">
    <source>
        <dbReference type="ARBA" id="ARBA00022737"/>
    </source>
</evidence>
<dbReference type="GO" id="GO:0008305">
    <property type="term" value="C:integrin complex"/>
    <property type="evidence" value="ECO:0007669"/>
    <property type="project" value="InterPro"/>
</dbReference>
<dbReference type="GO" id="GO:0033627">
    <property type="term" value="P:cell adhesion mediated by integrin"/>
    <property type="evidence" value="ECO:0007669"/>
    <property type="project" value="TreeGrafter"/>
</dbReference>
<dbReference type="PANTHER" id="PTHR23220">
    <property type="entry name" value="INTEGRIN ALPHA"/>
    <property type="match status" value="1"/>
</dbReference>
<keyword evidence="7" id="KW-0130">Cell adhesion</keyword>
<dbReference type="SMART" id="SM00191">
    <property type="entry name" value="Int_alpha"/>
    <property type="match status" value="2"/>
</dbReference>
<keyword evidence="5" id="KW-0325">Glycoprotein</keyword>
<organism evidence="9 10">
    <name type="scientific">Oreochromis aureus</name>
    <name type="common">Israeli tilapia</name>
    <name type="synonym">Chromis aureus</name>
    <dbReference type="NCBI Taxonomy" id="47969"/>
    <lineage>
        <taxon>Eukaryota</taxon>
        <taxon>Metazoa</taxon>
        <taxon>Chordata</taxon>
        <taxon>Craniata</taxon>
        <taxon>Vertebrata</taxon>
        <taxon>Euteleostomi</taxon>
        <taxon>Actinopterygii</taxon>
        <taxon>Neopterygii</taxon>
        <taxon>Teleostei</taxon>
        <taxon>Neoteleostei</taxon>
        <taxon>Acanthomorphata</taxon>
        <taxon>Ovalentaria</taxon>
        <taxon>Cichlomorphae</taxon>
        <taxon>Cichliformes</taxon>
        <taxon>Cichlidae</taxon>
        <taxon>African cichlids</taxon>
        <taxon>Pseudocrenilabrinae</taxon>
        <taxon>Oreochromini</taxon>
        <taxon>Oreochromis</taxon>
    </lineage>
</organism>
<reference evidence="10" key="1">
    <citation type="submission" date="2020-03" db="EMBL/GenBank/DDBJ databases">
        <title>Evolution of repeat sequences and sex chromosomes of tilapia species revealed by chromosome-level genomes.</title>
        <authorList>
            <person name="Xu L."/>
            <person name="Tao W."/>
            <person name="Wang D."/>
            <person name="Zhou Q."/>
        </authorList>
    </citation>
    <scope>NUCLEOTIDE SEQUENCE [LARGE SCALE GENOMIC DNA]</scope>
    <source>
        <strain evidence="10">Israel</strain>
    </source>
</reference>
<feature type="repeat" description="FG-GAP" evidence="6">
    <location>
        <begin position="652"/>
        <end position="714"/>
    </location>
</feature>
<keyword evidence="1" id="KW-0479">Metal-binding</keyword>
<dbReference type="InterPro" id="IPR000413">
    <property type="entry name" value="Integrin_alpha"/>
</dbReference>
<proteinExistence type="inferred from homology"/>
<name>A0AAZ1Y1M3_OREAU</name>
<dbReference type="PANTHER" id="PTHR23220:SF84">
    <property type="entry name" value="INTEGRIN ALPHA-L"/>
    <property type="match status" value="1"/>
</dbReference>
<evidence type="ECO:0000313" key="10">
    <source>
        <dbReference type="Proteomes" id="UP000472276"/>
    </source>
</evidence>
<evidence type="ECO:0000256" key="1">
    <source>
        <dbReference type="ARBA" id="ARBA00022723"/>
    </source>
</evidence>
<dbReference type="RefSeq" id="XP_039470042.1">
    <property type="nucleotide sequence ID" value="XM_039614108.1"/>
</dbReference>
<comment type="similarity">
    <text evidence="7">Belongs to the integrin alpha chain family.</text>
</comment>
<dbReference type="InterPro" id="IPR013519">
    <property type="entry name" value="Int_alpha_beta-p"/>
</dbReference>
<dbReference type="SMART" id="SM00327">
    <property type="entry name" value="VWA"/>
    <property type="match status" value="2"/>
</dbReference>
<evidence type="ECO:0000313" key="9">
    <source>
        <dbReference type="Ensembl" id="ENSOABP00000073744.1"/>
    </source>
</evidence>
<dbReference type="GO" id="GO:0046872">
    <property type="term" value="F:metal ion binding"/>
    <property type="evidence" value="ECO:0007669"/>
    <property type="project" value="UniProtKB-KW"/>
</dbReference>
<dbReference type="InterPro" id="IPR036465">
    <property type="entry name" value="vWFA_dom_sf"/>
</dbReference>
<reference evidence="9" key="3">
    <citation type="submission" date="2025-09" db="UniProtKB">
        <authorList>
            <consortium name="Ensembl"/>
        </authorList>
    </citation>
    <scope>IDENTIFICATION</scope>
</reference>
<keyword evidence="7" id="KW-0675">Receptor</keyword>
<feature type="repeat" description="FG-GAP" evidence="6">
    <location>
        <begin position="715"/>
        <end position="769"/>
    </location>
</feature>
<dbReference type="PROSITE" id="PS50234">
    <property type="entry name" value="VWFA"/>
    <property type="match status" value="2"/>
</dbReference>
<keyword evidence="10" id="KW-1185">Reference proteome</keyword>
<protein>
    <recommendedName>
        <fullName evidence="8">VWFA domain-containing protein</fullName>
    </recommendedName>
</protein>
<feature type="domain" description="VWFA" evidence="8">
    <location>
        <begin position="389"/>
        <end position="564"/>
    </location>
</feature>
<dbReference type="Gene3D" id="2.130.10.130">
    <property type="entry name" value="Integrin alpha, N-terminal"/>
    <property type="match status" value="1"/>
</dbReference>
<dbReference type="InterPro" id="IPR013517">
    <property type="entry name" value="FG-GAP"/>
</dbReference>
<dbReference type="Pfam" id="PF00092">
    <property type="entry name" value="VWA"/>
    <property type="match status" value="2"/>
</dbReference>
<keyword evidence="4" id="KW-0106">Calcium</keyword>
<dbReference type="GO" id="GO:0005178">
    <property type="term" value="F:integrin binding"/>
    <property type="evidence" value="ECO:0007669"/>
    <property type="project" value="TreeGrafter"/>
</dbReference>
<evidence type="ECO:0000256" key="2">
    <source>
        <dbReference type="ARBA" id="ARBA00022729"/>
    </source>
</evidence>
<dbReference type="Ensembl" id="ENSOABT00000075041.1">
    <property type="protein sequence ID" value="ENSOABP00000073744.1"/>
    <property type="gene ID" value="ENSOABG00000010418.2"/>
</dbReference>
<accession>A0AAZ1Y1M3</accession>
<evidence type="ECO:0000256" key="4">
    <source>
        <dbReference type="ARBA" id="ARBA00022837"/>
    </source>
</evidence>
<dbReference type="GO" id="GO:0009897">
    <property type="term" value="C:external side of plasma membrane"/>
    <property type="evidence" value="ECO:0007669"/>
    <property type="project" value="TreeGrafter"/>
</dbReference>
<dbReference type="GO" id="GO:0098609">
    <property type="term" value="P:cell-cell adhesion"/>
    <property type="evidence" value="ECO:0007669"/>
    <property type="project" value="TreeGrafter"/>
</dbReference>
<dbReference type="AlphaFoldDB" id="A0AAZ1Y1M3"/>